<gene>
    <name evidence="4" type="ORF">HOLleu_36674</name>
</gene>
<keyword evidence="2" id="KW-0472">Membrane</keyword>
<feature type="transmembrane region" description="Helical" evidence="2">
    <location>
        <begin position="92"/>
        <end position="110"/>
    </location>
</feature>
<feature type="transmembrane region" description="Helical" evidence="2">
    <location>
        <begin position="152"/>
        <end position="169"/>
    </location>
</feature>
<feature type="domain" description="Major facilitator superfamily (MFS) profile" evidence="3">
    <location>
        <begin position="23"/>
        <end position="349"/>
    </location>
</feature>
<dbReference type="Gene3D" id="1.20.1250.20">
    <property type="entry name" value="MFS general substrate transporter like domains"/>
    <property type="match status" value="1"/>
</dbReference>
<dbReference type="InterPro" id="IPR011701">
    <property type="entry name" value="MFS"/>
</dbReference>
<reference evidence="4" key="1">
    <citation type="submission" date="2021-10" db="EMBL/GenBank/DDBJ databases">
        <title>Tropical sea cucumber genome reveals ecological adaptation and Cuvierian tubules defense mechanism.</title>
        <authorList>
            <person name="Chen T."/>
        </authorList>
    </citation>
    <scope>NUCLEOTIDE SEQUENCE</scope>
    <source>
        <strain evidence="4">Nanhai2018</strain>
        <tissue evidence="4">Muscle</tissue>
    </source>
</reference>
<dbReference type="GO" id="GO:0016020">
    <property type="term" value="C:membrane"/>
    <property type="evidence" value="ECO:0007669"/>
    <property type="project" value="UniProtKB-SubCell"/>
</dbReference>
<dbReference type="AlphaFoldDB" id="A0A9Q0YMA5"/>
<feature type="transmembrane region" description="Helical" evidence="2">
    <location>
        <begin position="328"/>
        <end position="347"/>
    </location>
</feature>
<feature type="transmembrane region" description="Helical" evidence="2">
    <location>
        <begin position="21"/>
        <end position="44"/>
    </location>
</feature>
<proteinExistence type="predicted"/>
<evidence type="ECO:0000256" key="1">
    <source>
        <dbReference type="ARBA" id="ARBA00004141"/>
    </source>
</evidence>
<dbReference type="InterPro" id="IPR036259">
    <property type="entry name" value="MFS_trans_sf"/>
</dbReference>
<evidence type="ECO:0000313" key="5">
    <source>
        <dbReference type="Proteomes" id="UP001152320"/>
    </source>
</evidence>
<dbReference type="InterPro" id="IPR020846">
    <property type="entry name" value="MFS_dom"/>
</dbReference>
<dbReference type="SUPFAM" id="SSF103473">
    <property type="entry name" value="MFS general substrate transporter"/>
    <property type="match status" value="1"/>
</dbReference>
<organism evidence="4 5">
    <name type="scientific">Holothuria leucospilota</name>
    <name type="common">Black long sea cucumber</name>
    <name type="synonym">Mertensiothuria leucospilota</name>
    <dbReference type="NCBI Taxonomy" id="206669"/>
    <lineage>
        <taxon>Eukaryota</taxon>
        <taxon>Metazoa</taxon>
        <taxon>Echinodermata</taxon>
        <taxon>Eleutherozoa</taxon>
        <taxon>Echinozoa</taxon>
        <taxon>Holothuroidea</taxon>
        <taxon>Aspidochirotacea</taxon>
        <taxon>Aspidochirotida</taxon>
        <taxon>Holothuriidae</taxon>
        <taxon>Holothuria</taxon>
    </lineage>
</organism>
<protein>
    <submittedName>
        <fullName evidence="4">Monocarboxylate transporter 9</fullName>
    </submittedName>
</protein>
<keyword evidence="2" id="KW-0812">Transmembrane</keyword>
<dbReference type="GO" id="GO:0008028">
    <property type="term" value="F:monocarboxylic acid transmembrane transporter activity"/>
    <property type="evidence" value="ECO:0007669"/>
    <property type="project" value="TreeGrafter"/>
</dbReference>
<dbReference type="PROSITE" id="PS50850">
    <property type="entry name" value="MFS"/>
    <property type="match status" value="1"/>
</dbReference>
<dbReference type="Proteomes" id="UP001152320">
    <property type="component" value="Chromosome 19"/>
</dbReference>
<keyword evidence="2" id="KW-1133">Transmembrane helix</keyword>
<feature type="transmembrane region" description="Helical" evidence="2">
    <location>
        <begin position="116"/>
        <end position="140"/>
    </location>
</feature>
<name>A0A9Q0YMA5_HOLLE</name>
<dbReference type="PANTHER" id="PTHR11360:SF172">
    <property type="entry name" value="MAJOR FACILITATOR SUPERFAMILY (MFS) PROFILE DOMAIN-CONTAINING PROTEIN"/>
    <property type="match status" value="1"/>
</dbReference>
<evidence type="ECO:0000313" key="4">
    <source>
        <dbReference type="EMBL" id="KAJ8024056.1"/>
    </source>
</evidence>
<sequence length="349" mass="38679">MMELGKELRFPSQKTSHQCNAKGWIAVSAGFILFAVTLSPSNSYNILFVTLQEDFNATAMETGAIGSLTFSSQLLSSAFAFILERSIGFRPVVILSTISCAGGLALSTLVNRMIYLYLTLGLLYGASTGICFHAVICILLQHFPQKNTRATATTLLGTTIGVLIYSQLLEVTLTAFGWRSSMLILAALIILPGLPVSFLVVPLKSFPDSHVGHEEHLTKMMGDTYRGRSRRDGKNKMKVPKEVLDSPKNVEGERLANYTLPPSVKWTLNEKEALWKELSRSGPSSSASDYYSSEEDIDRRMESKKRRLSITSFSWCGDCQIVLSMGRMWIFSIACIMSAMAWCVYFVNI</sequence>
<dbReference type="EMBL" id="JAIZAY010000019">
    <property type="protein sequence ID" value="KAJ8024056.1"/>
    <property type="molecule type" value="Genomic_DNA"/>
</dbReference>
<evidence type="ECO:0000259" key="3">
    <source>
        <dbReference type="PROSITE" id="PS50850"/>
    </source>
</evidence>
<dbReference type="InterPro" id="IPR050327">
    <property type="entry name" value="Proton-linked_MCT"/>
</dbReference>
<accession>A0A9Q0YMA5</accession>
<dbReference type="PANTHER" id="PTHR11360">
    <property type="entry name" value="MONOCARBOXYLATE TRANSPORTER"/>
    <property type="match status" value="1"/>
</dbReference>
<comment type="subcellular location">
    <subcellularLocation>
        <location evidence="1">Membrane</location>
        <topology evidence="1">Multi-pass membrane protein</topology>
    </subcellularLocation>
</comment>
<feature type="transmembrane region" description="Helical" evidence="2">
    <location>
        <begin position="181"/>
        <end position="201"/>
    </location>
</feature>
<dbReference type="OrthoDB" id="10556652at2759"/>
<evidence type="ECO:0000256" key="2">
    <source>
        <dbReference type="SAM" id="Phobius"/>
    </source>
</evidence>
<keyword evidence="5" id="KW-1185">Reference proteome</keyword>
<dbReference type="Pfam" id="PF07690">
    <property type="entry name" value="MFS_1"/>
    <property type="match status" value="1"/>
</dbReference>
<comment type="caution">
    <text evidence="4">The sequence shown here is derived from an EMBL/GenBank/DDBJ whole genome shotgun (WGS) entry which is preliminary data.</text>
</comment>